<feature type="domain" description="Metallo-beta-lactamase" evidence="5">
    <location>
        <begin position="89"/>
        <end position="232"/>
    </location>
</feature>
<dbReference type="InterPro" id="IPR051453">
    <property type="entry name" value="MBL_Glyoxalase_II"/>
</dbReference>
<keyword evidence="3" id="KW-0378">Hydrolase</keyword>
<proteinExistence type="predicted"/>
<keyword evidence="2" id="KW-0479">Metal-binding</keyword>
<comment type="cofactor">
    <cofactor evidence="1">
        <name>Zn(2+)</name>
        <dbReference type="ChEBI" id="CHEBI:29105"/>
    </cofactor>
</comment>
<evidence type="ECO:0000259" key="5">
    <source>
        <dbReference type="SMART" id="SM00849"/>
    </source>
</evidence>
<dbReference type="PANTHER" id="PTHR46233">
    <property type="entry name" value="HYDROXYACYLGLUTATHIONE HYDROLASE GLOC"/>
    <property type="match status" value="1"/>
</dbReference>
<keyword evidence="4" id="KW-0862">Zinc</keyword>
<keyword evidence="7" id="KW-1185">Reference proteome</keyword>
<evidence type="ECO:0000256" key="1">
    <source>
        <dbReference type="ARBA" id="ARBA00001947"/>
    </source>
</evidence>
<dbReference type="EMBL" id="MQWA01000001">
    <property type="protein sequence ID" value="PQJ27510.1"/>
    <property type="molecule type" value="Genomic_DNA"/>
</dbReference>
<dbReference type="GO" id="GO:0016787">
    <property type="term" value="F:hydrolase activity"/>
    <property type="evidence" value="ECO:0007669"/>
    <property type="project" value="UniProtKB-KW"/>
</dbReference>
<name>A0A2S7TYW2_9BACT</name>
<dbReference type="RefSeq" id="WP_105041999.1">
    <property type="nucleotide sequence ID" value="NZ_MQWA01000001.1"/>
</dbReference>
<gene>
    <name evidence="6" type="ORF">BSZ32_02700</name>
</gene>
<dbReference type="InterPro" id="IPR001279">
    <property type="entry name" value="Metallo-B-lactamas"/>
</dbReference>
<reference evidence="6 7" key="1">
    <citation type="submission" date="2016-12" db="EMBL/GenBank/DDBJ databases">
        <title>Study of bacterial adaptation to deep sea.</title>
        <authorList>
            <person name="Song J."/>
            <person name="Yoshizawa S."/>
            <person name="Kogure K."/>
        </authorList>
    </citation>
    <scope>NUCLEOTIDE SEQUENCE [LARGE SCALE GENOMIC DNA]</scope>
    <source>
        <strain evidence="6 7">SAORIC-165</strain>
    </source>
</reference>
<dbReference type="InterPro" id="IPR036866">
    <property type="entry name" value="RibonucZ/Hydroxyglut_hydro"/>
</dbReference>
<evidence type="ECO:0000256" key="3">
    <source>
        <dbReference type="ARBA" id="ARBA00022801"/>
    </source>
</evidence>
<dbReference type="Proteomes" id="UP000239907">
    <property type="component" value="Unassembled WGS sequence"/>
</dbReference>
<organism evidence="6 7">
    <name type="scientific">Rubritalea profundi</name>
    <dbReference type="NCBI Taxonomy" id="1658618"/>
    <lineage>
        <taxon>Bacteria</taxon>
        <taxon>Pseudomonadati</taxon>
        <taxon>Verrucomicrobiota</taxon>
        <taxon>Verrucomicrobiia</taxon>
        <taxon>Verrucomicrobiales</taxon>
        <taxon>Rubritaleaceae</taxon>
        <taxon>Rubritalea</taxon>
    </lineage>
</organism>
<dbReference type="GO" id="GO:0046872">
    <property type="term" value="F:metal ion binding"/>
    <property type="evidence" value="ECO:0007669"/>
    <property type="project" value="UniProtKB-KW"/>
</dbReference>
<evidence type="ECO:0000313" key="7">
    <source>
        <dbReference type="Proteomes" id="UP000239907"/>
    </source>
</evidence>
<accession>A0A2S7TYW2</accession>
<dbReference type="SMART" id="SM00849">
    <property type="entry name" value="Lactamase_B"/>
    <property type="match status" value="1"/>
</dbReference>
<evidence type="ECO:0000313" key="6">
    <source>
        <dbReference type="EMBL" id="PQJ27510.1"/>
    </source>
</evidence>
<protein>
    <recommendedName>
        <fullName evidence="5">Metallo-beta-lactamase domain-containing protein</fullName>
    </recommendedName>
</protein>
<dbReference type="AlphaFoldDB" id="A0A2S7TYW2"/>
<dbReference type="Gene3D" id="3.60.15.10">
    <property type="entry name" value="Ribonuclease Z/Hydroxyacylglutathione hydrolase-like"/>
    <property type="match status" value="2"/>
</dbReference>
<evidence type="ECO:0000256" key="2">
    <source>
        <dbReference type="ARBA" id="ARBA00022723"/>
    </source>
</evidence>
<comment type="caution">
    <text evidence="6">The sequence shown here is derived from an EMBL/GenBank/DDBJ whole genome shotgun (WGS) entry which is preliminary data.</text>
</comment>
<evidence type="ECO:0000256" key="4">
    <source>
        <dbReference type="ARBA" id="ARBA00022833"/>
    </source>
</evidence>
<dbReference type="OrthoDB" id="9802248at2"/>
<sequence>MLEDDYNDCLSKAIRGHGCTIAQLALLAGINERRITACLNGHEDAAVIHMLAPHLQLDADKLLSLKQYNPAIHCIPGLTKVVSPFGHIGVNAYIVHFGSNALIFDTGTDSSELHELAHYPAHLFITHNHPDHTAGVIEFSHCKKSFPEELNNGENIKFDGIDMKILDVTGHCNPARAYFIQGLAKPICIVGDSIFAGSIGGCQTAESYSTALANIRDHLLQLPDETILCPGHGPLTTVGLEKANNPFF</sequence>
<dbReference type="SUPFAM" id="SSF56281">
    <property type="entry name" value="Metallo-hydrolase/oxidoreductase"/>
    <property type="match status" value="1"/>
</dbReference>
<dbReference type="PANTHER" id="PTHR46233:SF3">
    <property type="entry name" value="HYDROXYACYLGLUTATHIONE HYDROLASE GLOC"/>
    <property type="match status" value="1"/>
</dbReference>